<keyword evidence="4" id="KW-0540">Nuclease</keyword>
<keyword evidence="11" id="KW-1185">Reference proteome</keyword>
<evidence type="ECO:0000256" key="7">
    <source>
        <dbReference type="ARBA" id="ARBA00023242"/>
    </source>
</evidence>
<dbReference type="InterPro" id="IPR045249">
    <property type="entry name" value="HARBI1-like"/>
</dbReference>
<gene>
    <name evidence="10" type="ORF">LSAT_V11C100043900</name>
</gene>
<dbReference type="PANTHER" id="PTHR22930:SF281">
    <property type="entry name" value="NUCLEASE"/>
    <property type="match status" value="1"/>
</dbReference>
<dbReference type="GO" id="GO:0046872">
    <property type="term" value="F:metal ion binding"/>
    <property type="evidence" value="ECO:0007669"/>
    <property type="project" value="UniProtKB-KW"/>
</dbReference>
<comment type="caution">
    <text evidence="10">The sequence shown here is derived from an EMBL/GenBank/DDBJ whole genome shotgun (WGS) entry which is preliminary data.</text>
</comment>
<sequence>MDRNHLLLFMKLLESYIQLLMCLATIRLWLIECEEKEAQMRNRLDTISNRSIEIQHITRESDENCINELRIDRNAFAHLCELAHTRGGLLDNGLVTNEEQVASFLNILAHHIKNRCIQVRFYRSRETVSRYVHRVLGALMRIQEILFVNPTPVANDCTDNWWKWFKGCLGAIDGTYIEVNVCDLDKPRYRTRKGNIAMNVLGVYNRDINFVYVLAGWEGSATDSRVLRDAITRHNGLKIPVGNYYLADGGYINGEGFLAPYRGIRTHMALDPEENTPTDVEHMPIGEEQPNQFQIVDVVESTSEWTQWRDDLVEEIFDSWMSTRS</sequence>
<protein>
    <recommendedName>
        <fullName evidence="12">DDE Tnp4 domain-containing protein</fullName>
    </recommendedName>
</protein>
<evidence type="ECO:0000313" key="10">
    <source>
        <dbReference type="EMBL" id="KAJ0226577.1"/>
    </source>
</evidence>
<feature type="domain" description="DDE Tnp4" evidence="8">
    <location>
        <begin position="172"/>
        <end position="276"/>
    </location>
</feature>
<dbReference type="Proteomes" id="UP000235145">
    <property type="component" value="Unassembled WGS sequence"/>
</dbReference>
<comment type="similarity">
    <text evidence="3">Belongs to the HARBI1 family.</text>
</comment>
<organism evidence="10 11">
    <name type="scientific">Lactuca sativa</name>
    <name type="common">Garden lettuce</name>
    <dbReference type="NCBI Taxonomy" id="4236"/>
    <lineage>
        <taxon>Eukaryota</taxon>
        <taxon>Viridiplantae</taxon>
        <taxon>Streptophyta</taxon>
        <taxon>Embryophyta</taxon>
        <taxon>Tracheophyta</taxon>
        <taxon>Spermatophyta</taxon>
        <taxon>Magnoliopsida</taxon>
        <taxon>eudicotyledons</taxon>
        <taxon>Gunneridae</taxon>
        <taxon>Pentapetalae</taxon>
        <taxon>asterids</taxon>
        <taxon>campanulids</taxon>
        <taxon>Asterales</taxon>
        <taxon>Asteraceae</taxon>
        <taxon>Cichorioideae</taxon>
        <taxon>Cichorieae</taxon>
        <taxon>Lactucinae</taxon>
        <taxon>Lactuca</taxon>
    </lineage>
</organism>
<dbReference type="InterPro" id="IPR058353">
    <property type="entry name" value="DUF8040"/>
</dbReference>
<dbReference type="GO" id="GO:0004518">
    <property type="term" value="F:nuclease activity"/>
    <property type="evidence" value="ECO:0007669"/>
    <property type="project" value="UniProtKB-KW"/>
</dbReference>
<dbReference type="GO" id="GO:0005634">
    <property type="term" value="C:nucleus"/>
    <property type="evidence" value="ECO:0007669"/>
    <property type="project" value="UniProtKB-SubCell"/>
</dbReference>
<dbReference type="EMBL" id="NBSK02000001">
    <property type="protein sequence ID" value="KAJ0226577.1"/>
    <property type="molecule type" value="Genomic_DNA"/>
</dbReference>
<evidence type="ECO:0000256" key="4">
    <source>
        <dbReference type="ARBA" id="ARBA00022722"/>
    </source>
</evidence>
<keyword evidence="5" id="KW-0479">Metal-binding</keyword>
<comment type="subcellular location">
    <subcellularLocation>
        <location evidence="2">Nucleus</location>
    </subcellularLocation>
</comment>
<keyword evidence="6" id="KW-0378">Hydrolase</keyword>
<accession>A0A9R1XY45</accession>
<evidence type="ECO:0000256" key="1">
    <source>
        <dbReference type="ARBA" id="ARBA00001968"/>
    </source>
</evidence>
<comment type="cofactor">
    <cofactor evidence="1">
        <name>a divalent metal cation</name>
        <dbReference type="ChEBI" id="CHEBI:60240"/>
    </cofactor>
</comment>
<dbReference type="InterPro" id="IPR027806">
    <property type="entry name" value="HARBI1_dom"/>
</dbReference>
<evidence type="ECO:0000256" key="2">
    <source>
        <dbReference type="ARBA" id="ARBA00004123"/>
    </source>
</evidence>
<evidence type="ECO:0000256" key="5">
    <source>
        <dbReference type="ARBA" id="ARBA00022723"/>
    </source>
</evidence>
<dbReference type="Pfam" id="PF13359">
    <property type="entry name" value="DDE_Tnp_4"/>
    <property type="match status" value="1"/>
</dbReference>
<dbReference type="AlphaFoldDB" id="A0A9R1XY45"/>
<feature type="domain" description="DUF8040" evidence="9">
    <location>
        <begin position="54"/>
        <end position="140"/>
    </location>
</feature>
<dbReference type="PANTHER" id="PTHR22930">
    <property type="match status" value="1"/>
</dbReference>
<evidence type="ECO:0000256" key="3">
    <source>
        <dbReference type="ARBA" id="ARBA00006958"/>
    </source>
</evidence>
<evidence type="ECO:0000313" key="11">
    <source>
        <dbReference type="Proteomes" id="UP000235145"/>
    </source>
</evidence>
<keyword evidence="7" id="KW-0539">Nucleus</keyword>
<proteinExistence type="inferred from homology"/>
<reference evidence="10 11" key="1">
    <citation type="journal article" date="2017" name="Nat. Commun.">
        <title>Genome assembly with in vitro proximity ligation data and whole-genome triplication in lettuce.</title>
        <authorList>
            <person name="Reyes-Chin-Wo S."/>
            <person name="Wang Z."/>
            <person name="Yang X."/>
            <person name="Kozik A."/>
            <person name="Arikit S."/>
            <person name="Song C."/>
            <person name="Xia L."/>
            <person name="Froenicke L."/>
            <person name="Lavelle D.O."/>
            <person name="Truco M.J."/>
            <person name="Xia R."/>
            <person name="Zhu S."/>
            <person name="Xu C."/>
            <person name="Xu H."/>
            <person name="Xu X."/>
            <person name="Cox K."/>
            <person name="Korf I."/>
            <person name="Meyers B.C."/>
            <person name="Michelmore R.W."/>
        </authorList>
    </citation>
    <scope>NUCLEOTIDE SEQUENCE [LARGE SCALE GENOMIC DNA]</scope>
    <source>
        <strain evidence="11">cv. Salinas</strain>
        <tissue evidence="10">Seedlings</tissue>
    </source>
</reference>
<evidence type="ECO:0008006" key="12">
    <source>
        <dbReference type="Google" id="ProtNLM"/>
    </source>
</evidence>
<evidence type="ECO:0000259" key="9">
    <source>
        <dbReference type="Pfam" id="PF26138"/>
    </source>
</evidence>
<dbReference type="Pfam" id="PF26138">
    <property type="entry name" value="DUF8040"/>
    <property type="match status" value="1"/>
</dbReference>
<evidence type="ECO:0000256" key="6">
    <source>
        <dbReference type="ARBA" id="ARBA00022801"/>
    </source>
</evidence>
<dbReference type="GO" id="GO:0016787">
    <property type="term" value="F:hydrolase activity"/>
    <property type="evidence" value="ECO:0007669"/>
    <property type="project" value="UniProtKB-KW"/>
</dbReference>
<name>A0A9R1XY45_LACSA</name>
<evidence type="ECO:0000259" key="8">
    <source>
        <dbReference type="Pfam" id="PF13359"/>
    </source>
</evidence>